<comment type="similarity">
    <text evidence="24">Belongs to the glutamate-gated ion channel (TC 1.A.10.1) family.</text>
</comment>
<dbReference type="SUPFAM" id="SSF53850">
    <property type="entry name" value="Periplasmic binding protein-like II"/>
    <property type="match status" value="1"/>
</dbReference>
<keyword evidence="9 24" id="KW-0406">Ion transport</keyword>
<evidence type="ECO:0000256" key="19">
    <source>
        <dbReference type="ARBA" id="ARBA00036239"/>
    </source>
</evidence>
<keyword evidence="16 24" id="KW-0407">Ion channel</keyword>
<evidence type="ECO:0000256" key="18">
    <source>
        <dbReference type="ARBA" id="ARBA00034430"/>
    </source>
</evidence>
<reference evidence="28" key="2">
    <citation type="submission" date="2025-08" db="UniProtKB">
        <authorList>
            <consortium name="Ensembl"/>
        </authorList>
    </citation>
    <scope>IDENTIFICATION</scope>
</reference>
<feature type="region of interest" description="Disordered" evidence="25">
    <location>
        <begin position="1192"/>
        <end position="1340"/>
    </location>
</feature>
<reference evidence="29" key="1">
    <citation type="submission" date="2015-09" db="EMBL/GenBank/DDBJ databases">
        <authorList>
            <person name="Sai Rama Sridatta P."/>
        </authorList>
    </citation>
    <scope>NUCLEOTIDE SEQUENCE [LARGE SCALE GENOMIC DNA]</scope>
</reference>
<keyword evidence="3 24" id="KW-0812">Transmembrane</keyword>
<feature type="binding site" evidence="21">
    <location>
        <position position="503"/>
    </location>
    <ligand>
        <name>L-glutamate</name>
        <dbReference type="ChEBI" id="CHEBI:29985"/>
    </ligand>
</feature>
<comment type="catalytic activity">
    <reaction evidence="19">
        <text>Na(+)(in) = Na(+)(out)</text>
        <dbReference type="Rhea" id="RHEA:34963"/>
        <dbReference type="ChEBI" id="CHEBI:29101"/>
    </reaction>
</comment>
<keyword evidence="29" id="KW-1185">Reference proteome</keyword>
<dbReference type="InterPro" id="IPR001508">
    <property type="entry name" value="Iono_Glu_rcpt_met"/>
</dbReference>
<feature type="site" description="Interaction with the cone snail toxin Con-ikot-ikot" evidence="22">
    <location>
        <position position="680"/>
    </location>
</feature>
<evidence type="ECO:0000256" key="5">
    <source>
        <dbReference type="ARBA" id="ARBA00022837"/>
    </source>
</evidence>
<dbReference type="InterPro" id="IPR018884">
    <property type="entry name" value="NMDAR2_C"/>
</dbReference>
<keyword evidence="13" id="KW-0325">Glycoprotein</keyword>
<evidence type="ECO:0000256" key="11">
    <source>
        <dbReference type="ARBA" id="ARBA00023157"/>
    </source>
</evidence>
<evidence type="ECO:0000256" key="21">
    <source>
        <dbReference type="PIRSR" id="PIRSR601508-1"/>
    </source>
</evidence>
<evidence type="ECO:0000256" key="25">
    <source>
        <dbReference type="SAM" id="MobiDB-lite"/>
    </source>
</evidence>
<keyword evidence="12 24" id="KW-0675">Receptor</keyword>
<feature type="domain" description="Ionotropic glutamate receptor C-terminal" evidence="26">
    <location>
        <begin position="417"/>
        <end position="783"/>
    </location>
</feature>
<feature type="binding site" evidence="21">
    <location>
        <position position="716"/>
    </location>
    <ligand>
        <name>L-glutamate</name>
        <dbReference type="ChEBI" id="CHEBI:29985"/>
    </ligand>
</feature>
<evidence type="ECO:0000256" key="16">
    <source>
        <dbReference type="ARBA" id="ARBA00023303"/>
    </source>
</evidence>
<feature type="binding site" evidence="21">
    <location>
        <position position="675"/>
    </location>
    <ligand>
        <name>L-glutamate</name>
        <dbReference type="ChEBI" id="CHEBI:29985"/>
    </ligand>
</feature>
<feature type="compositionally biased region" description="Basic and acidic residues" evidence="25">
    <location>
        <begin position="1248"/>
        <end position="1257"/>
    </location>
</feature>
<dbReference type="SMART" id="SM00918">
    <property type="entry name" value="Lig_chan-Glu_bd"/>
    <property type="match status" value="1"/>
</dbReference>
<keyword evidence="10 24" id="KW-0472">Membrane</keyword>
<evidence type="ECO:0000256" key="12">
    <source>
        <dbReference type="ARBA" id="ARBA00023170"/>
    </source>
</evidence>
<dbReference type="PANTHER" id="PTHR18966">
    <property type="entry name" value="IONOTROPIC GLUTAMATE RECEPTOR"/>
    <property type="match status" value="1"/>
</dbReference>
<evidence type="ECO:0000256" key="17">
    <source>
        <dbReference type="ARBA" id="ARBA00034104"/>
    </source>
</evidence>
<evidence type="ECO:0000259" key="26">
    <source>
        <dbReference type="SMART" id="SM00079"/>
    </source>
</evidence>
<evidence type="ECO:0000256" key="7">
    <source>
        <dbReference type="ARBA" id="ARBA00022989"/>
    </source>
</evidence>
<dbReference type="FunFam" id="3.40.190.10:FF:000038">
    <property type="entry name" value="Putative glutamate receptor ionotropic NMDA 2B"/>
    <property type="match status" value="1"/>
</dbReference>
<evidence type="ECO:0000256" key="10">
    <source>
        <dbReference type="ARBA" id="ARBA00023136"/>
    </source>
</evidence>
<feature type="region of interest" description="Disordered" evidence="25">
    <location>
        <begin position="976"/>
        <end position="1071"/>
    </location>
</feature>
<evidence type="ECO:0000256" key="20">
    <source>
        <dbReference type="ARBA" id="ARBA00036634"/>
    </source>
</evidence>
<evidence type="ECO:0000256" key="22">
    <source>
        <dbReference type="PIRSR" id="PIRSR601508-2"/>
    </source>
</evidence>
<evidence type="ECO:0000256" key="2">
    <source>
        <dbReference type="ARBA" id="ARBA00022475"/>
    </source>
</evidence>
<reference evidence="28" key="3">
    <citation type="submission" date="2025-09" db="UniProtKB">
        <authorList>
            <consortium name="Ensembl"/>
        </authorList>
    </citation>
    <scope>IDENTIFICATION</scope>
</reference>
<evidence type="ECO:0000259" key="27">
    <source>
        <dbReference type="SMART" id="SM00918"/>
    </source>
</evidence>
<keyword evidence="5" id="KW-0106">Calcium</keyword>
<evidence type="ECO:0000256" key="9">
    <source>
        <dbReference type="ARBA" id="ARBA00023065"/>
    </source>
</evidence>
<evidence type="ECO:0000256" key="6">
    <source>
        <dbReference type="ARBA" id="ARBA00022842"/>
    </source>
</evidence>
<evidence type="ECO:0000256" key="14">
    <source>
        <dbReference type="ARBA" id="ARBA00023257"/>
    </source>
</evidence>
<feature type="binding site" evidence="21">
    <location>
        <position position="674"/>
    </location>
    <ligand>
        <name>L-glutamate</name>
        <dbReference type="ChEBI" id="CHEBI:29985"/>
    </ligand>
</feature>
<keyword evidence="11 23" id="KW-1015">Disulfide bond</keyword>
<comment type="catalytic activity">
    <reaction evidence="18">
        <text>K(+)(in) = K(+)(out)</text>
        <dbReference type="Rhea" id="RHEA:29463"/>
        <dbReference type="ChEBI" id="CHEBI:29103"/>
    </reaction>
</comment>
<feature type="transmembrane region" description="Helical" evidence="24">
    <location>
        <begin position="802"/>
        <end position="821"/>
    </location>
</feature>
<keyword evidence="8 24" id="KW-0770">Synapse</keyword>
<dbReference type="Gene3D" id="3.40.190.10">
    <property type="entry name" value="Periplasmic binding protein-like II"/>
    <property type="match status" value="2"/>
</dbReference>
<evidence type="ECO:0000256" key="15">
    <source>
        <dbReference type="ARBA" id="ARBA00023286"/>
    </source>
</evidence>
<comment type="subcellular location">
    <subcellularLocation>
        <location evidence="17 24">Postsynaptic cell membrane</location>
        <topology evidence="17 24">Multi-pass membrane protein</topology>
    </subcellularLocation>
</comment>
<dbReference type="Pfam" id="PF01094">
    <property type="entry name" value="ANF_receptor"/>
    <property type="match status" value="1"/>
</dbReference>
<dbReference type="PRINTS" id="PR00177">
    <property type="entry name" value="NMDARECEPTOR"/>
</dbReference>
<evidence type="ECO:0000313" key="29">
    <source>
        <dbReference type="Proteomes" id="UP000314980"/>
    </source>
</evidence>
<feature type="binding site" evidence="21">
    <location>
        <position position="498"/>
    </location>
    <ligand>
        <name>L-glutamate</name>
        <dbReference type="ChEBI" id="CHEBI:29985"/>
    </ligand>
</feature>
<feature type="region of interest" description="Disordered" evidence="25">
    <location>
        <begin position="1398"/>
        <end position="1424"/>
    </location>
</feature>
<keyword evidence="6" id="KW-0460">Magnesium</keyword>
<evidence type="ECO:0000256" key="23">
    <source>
        <dbReference type="PIRSR" id="PIRSR601508-3"/>
    </source>
</evidence>
<accession>A0A4W6CRH4</accession>
<evidence type="ECO:0000256" key="24">
    <source>
        <dbReference type="RuleBase" id="RU367118"/>
    </source>
</evidence>
<dbReference type="FunFam" id="3.40.190.10:FF:000007">
    <property type="entry name" value="Putative glutamate receptor ionotropic NMDA 2B"/>
    <property type="match status" value="1"/>
</dbReference>
<dbReference type="GO" id="GO:0004972">
    <property type="term" value="F:NMDA glutamate receptor activity"/>
    <property type="evidence" value="ECO:0007669"/>
    <property type="project" value="UniProtKB-ARBA"/>
</dbReference>
<dbReference type="FunFam" id="3.40.50.2300:FF:000020">
    <property type="entry name" value="Glutamate receptor ionotropic, NMDA 2B, putative"/>
    <property type="match status" value="1"/>
</dbReference>
<feature type="chain" id="PRO_5027160061" description="Glutamate receptor" evidence="24">
    <location>
        <begin position="22"/>
        <end position="1424"/>
    </location>
</feature>
<dbReference type="SMART" id="SM00079">
    <property type="entry name" value="PBPe"/>
    <property type="match status" value="1"/>
</dbReference>
<dbReference type="CDD" id="cd13718">
    <property type="entry name" value="PBP2_iGluR_NMDA_Nr2"/>
    <property type="match status" value="1"/>
</dbReference>
<dbReference type="GO" id="GO:0017146">
    <property type="term" value="C:NMDA selective glutamate receptor complex"/>
    <property type="evidence" value="ECO:0007669"/>
    <property type="project" value="UniProtKB-ARBA"/>
</dbReference>
<keyword evidence="14 24" id="KW-0628">Postsynaptic cell membrane</keyword>
<gene>
    <name evidence="28" type="primary">grin2ab</name>
</gene>
<feature type="disulfide bond" evidence="23">
    <location>
        <begin position="730"/>
        <end position="785"/>
    </location>
</feature>
<comment type="catalytic activity">
    <reaction evidence="20">
        <text>Ca(2+)(in) = Ca(2+)(out)</text>
        <dbReference type="Rhea" id="RHEA:29671"/>
        <dbReference type="ChEBI" id="CHEBI:29108"/>
    </reaction>
</comment>
<evidence type="ECO:0000256" key="4">
    <source>
        <dbReference type="ARBA" id="ARBA00022729"/>
    </source>
</evidence>
<dbReference type="GeneTree" id="ENSGT00940000156222"/>
<feature type="compositionally biased region" description="Pro residues" evidence="25">
    <location>
        <begin position="985"/>
        <end position="999"/>
    </location>
</feature>
<feature type="compositionally biased region" description="Polar residues" evidence="25">
    <location>
        <begin position="1313"/>
        <end position="1324"/>
    </location>
</feature>
<organism evidence="28 29">
    <name type="scientific">Lates calcarifer</name>
    <name type="common">Barramundi</name>
    <name type="synonym">Holocentrus calcarifer</name>
    <dbReference type="NCBI Taxonomy" id="8187"/>
    <lineage>
        <taxon>Eukaryota</taxon>
        <taxon>Metazoa</taxon>
        <taxon>Chordata</taxon>
        <taxon>Craniata</taxon>
        <taxon>Vertebrata</taxon>
        <taxon>Euteleostomi</taxon>
        <taxon>Actinopterygii</taxon>
        <taxon>Neopterygii</taxon>
        <taxon>Teleostei</taxon>
        <taxon>Neoteleostei</taxon>
        <taxon>Acanthomorphata</taxon>
        <taxon>Carangaria</taxon>
        <taxon>Carangaria incertae sedis</taxon>
        <taxon>Centropomidae</taxon>
        <taxon>Lates</taxon>
    </lineage>
</organism>
<feature type="domain" description="Ionotropic glutamate receptor L-glutamate and glycine-binding" evidence="27">
    <location>
        <begin position="429"/>
        <end position="487"/>
    </location>
</feature>
<dbReference type="Pfam" id="PF10565">
    <property type="entry name" value="NMDAR2_C"/>
    <property type="match status" value="2"/>
</dbReference>
<keyword evidence="15 24" id="KW-1071">Ligand-gated ion channel</keyword>
<evidence type="ECO:0000256" key="13">
    <source>
        <dbReference type="ARBA" id="ARBA00023180"/>
    </source>
</evidence>
<feature type="signal peptide" evidence="24">
    <location>
        <begin position="1"/>
        <end position="21"/>
    </location>
</feature>
<dbReference type="GO" id="GO:0045211">
    <property type="term" value="C:postsynaptic membrane"/>
    <property type="evidence" value="ECO:0007669"/>
    <property type="project" value="UniProtKB-SubCell"/>
</dbReference>
<keyword evidence="1 24" id="KW-0813">Transport</keyword>
<feature type="transmembrane region" description="Helical" evidence="24">
    <location>
        <begin position="732"/>
        <end position="749"/>
    </location>
</feature>
<keyword evidence="7 24" id="KW-1133">Transmembrane helix</keyword>
<dbReference type="InterPro" id="IPR028082">
    <property type="entry name" value="Peripla_BP_I"/>
</dbReference>
<dbReference type="CDD" id="cd06378">
    <property type="entry name" value="PBP1_iGluR_NMDA_NR2"/>
    <property type="match status" value="1"/>
</dbReference>
<evidence type="ECO:0000256" key="8">
    <source>
        <dbReference type="ARBA" id="ARBA00023018"/>
    </source>
</evidence>
<comment type="function">
    <text evidence="24">Receptor for glutamate that functions as a ligand-gated ion channel in the central nervous system and plays an important role in excitatory synaptic transmission. L-glutamate acts as an excitatory neurotransmitter at many synapses in the central nervous system.</text>
</comment>
<feature type="compositionally biased region" description="Basic and acidic residues" evidence="25">
    <location>
        <begin position="1005"/>
        <end position="1014"/>
    </location>
</feature>
<sequence length="1424" mass="157377">MGVVGWMLLLLSQMMVPVASQKPPGLSVGVIMGQTRPVSDQELRPPRRPDDALDVSVVSLRINQTDPKSVITQVCELLSRTRLHGIVFADGTDQEAIAQILDFLSVQTQLPVLGVHGGSSMIMADKDEKSTFFQFGAALQQEALLMLAIMEEYDWHVFSIVTSKFPGYQEFISTLRVTVDHSFVRWDLQSVVTLDAVDGDPNSKSHIALKRIQSPVILLYCSKDEAVYILEEARSLGLIGAGYIWIVSSLTTGNPDFTPEMFPLGMISVSYDDWEYPLETRVRDGVGIISSAATSMLREKGELPEAQSSCYSTASDRKVPLIHMMHVWNEGRDLSFTPDGYQANPKLVVIVLNSERKWEKMGRWENGTLSLMFPVWPRYNSYGDEDADENHLSIVTLEEKPFVIVDNVDILTGTCMRNSVPCRKHVKDNSTSGGSYIKQCCKGFCIDILKKIARNVKFTYDLYLVTNGKHGKKINNVWNGMVGEVVYKKAVMAVGSLTINEERSEVIDFSVPFVETGISVMVSRSNGTVSPSAFLEPFSASVWVMMFVMLLIVTAIAVFLFEFVSPLGFNRNLAQGKDPHGPSFTIGKAIWLLWGLVFNNSVPVQNPKGTTSKFIVSVWAFFAVIFLASYTANLAAFMIQEEFVDQVTGLSDKKFQSPYSYSPPFRFGTVPNGSTERNIRKNYPDMHQYMTKYHQNGVQDALISLKTGKLDAFIYDAAVLNYMAGRDDGCKLVTIGSGYIFATTGYGIALQKGSYWKRLVDLAILGIIGDGEMEELEAQWLTGICHNEKNEVMSSQLDVDNMAGVFYMLATAMGLSILTFISEHLFYWRLRYCFTGVCSGRPGLLFTISRGIWSCIHGVHIDMKKKAPELDFSPQANMLHLLKSAKSIAMSSPKRNTVLLQPSILDMMSGKGTAILSNTAHRTLCITLYSTRGGCDYIPQLSITNDNGKTRMAGPACSASKPRALWKKSVETLKTQPTVISPGPSASPAPASGPGPPPMKSQRYLPEEPPHSDISECSSRPQSHKDSDSMAARGGFKPINQLRKRGDDHSYPPDLFPPDSTYSHTHTHSHQADAPILQLSASLLHHSHSAEADLHSLKDKNRKYTQELASSAHIVFLCIILVILSSSSVKDKAGGSFDTSSAGSGTQAARPGHCRSCLTKLSGYSGLYTVRSPQARCDACAHLGNLYDISEDHLHFEPSPPSPSPLPTSSSAQHLQLSRQHSYENMLPDNIPERQSQPHTHLRGLSLPDRDRERELTLDEGAYANVLTMRSDRPFSSRSPPSPSPSHHHSLDAPMPLPRRSKSLFPDRPSHNPFLQSAPGTTQRDPAPQAVTRMPQRSSAHELYKQRMPLSLTLGNHGSHHVNQHGGHVDQQVFYPQQEPPVMAYMVPPAASQPMSYVTAPRASSAGGNRPRLYRRMPSIESDV</sequence>
<name>A0A4W6CRH4_LATCA</name>
<dbReference type="Pfam" id="PF10613">
    <property type="entry name" value="Lig_chan-Glu_bd"/>
    <property type="match status" value="1"/>
</dbReference>
<dbReference type="Ensembl" id="ENSLCAT00010015396.1">
    <property type="protein sequence ID" value="ENSLCAP00010015078.1"/>
    <property type="gene ID" value="ENSLCAG00010007104.1"/>
</dbReference>
<proteinExistence type="inferred from homology"/>
<evidence type="ECO:0000256" key="1">
    <source>
        <dbReference type="ARBA" id="ARBA00022448"/>
    </source>
</evidence>
<dbReference type="InterPro" id="IPR001828">
    <property type="entry name" value="ANF_lig-bd_rcpt"/>
</dbReference>
<evidence type="ECO:0000313" key="28">
    <source>
        <dbReference type="Ensembl" id="ENSLCAP00010015078.1"/>
    </source>
</evidence>
<dbReference type="InterPro" id="IPR001320">
    <property type="entry name" value="Iontro_rcpt_C"/>
</dbReference>
<evidence type="ECO:0000256" key="3">
    <source>
        <dbReference type="ARBA" id="ARBA00022692"/>
    </source>
</evidence>
<feature type="transmembrane region" description="Helical" evidence="24">
    <location>
        <begin position="614"/>
        <end position="636"/>
    </location>
</feature>
<dbReference type="SUPFAM" id="SSF53822">
    <property type="entry name" value="Periplasmic binding protein-like I"/>
    <property type="match status" value="1"/>
</dbReference>
<keyword evidence="4 24" id="KW-0732">Signal</keyword>
<dbReference type="InterPro" id="IPR015683">
    <property type="entry name" value="Ionotropic_Glu_rcpt"/>
</dbReference>
<feature type="site" description="Crucial to convey clamshell closure to channel opening" evidence="22">
    <location>
        <position position="647"/>
    </location>
</feature>
<dbReference type="Proteomes" id="UP000314980">
    <property type="component" value="Unassembled WGS sequence"/>
</dbReference>
<feature type="transmembrane region" description="Helical" evidence="24">
    <location>
        <begin position="542"/>
        <end position="564"/>
    </location>
</feature>
<dbReference type="InterPro" id="IPR019594">
    <property type="entry name" value="Glu/Gly-bd"/>
</dbReference>
<keyword evidence="2 24" id="KW-1003">Cell membrane</keyword>
<dbReference type="Gene3D" id="3.40.50.2300">
    <property type="match status" value="2"/>
</dbReference>
<protein>
    <recommendedName>
        <fullName evidence="24">Glutamate receptor</fullName>
    </recommendedName>
</protein>
<dbReference type="Pfam" id="PF00060">
    <property type="entry name" value="Lig_chan"/>
    <property type="match status" value="1"/>
</dbReference>